<organism evidence="1 2">
    <name type="scientific">Heterodermia speciosa</name>
    <dbReference type="NCBI Taxonomy" id="116794"/>
    <lineage>
        <taxon>Eukaryota</taxon>
        <taxon>Fungi</taxon>
        <taxon>Dikarya</taxon>
        <taxon>Ascomycota</taxon>
        <taxon>Pezizomycotina</taxon>
        <taxon>Lecanoromycetes</taxon>
        <taxon>OSLEUM clade</taxon>
        <taxon>Lecanoromycetidae</taxon>
        <taxon>Caliciales</taxon>
        <taxon>Physciaceae</taxon>
        <taxon>Heterodermia</taxon>
    </lineage>
</organism>
<evidence type="ECO:0000313" key="1">
    <source>
        <dbReference type="EMBL" id="CAF9942099.1"/>
    </source>
</evidence>
<name>A0A8H3J7K0_9LECA</name>
<dbReference type="EMBL" id="CAJPDS010000309">
    <property type="protein sequence ID" value="CAF9942099.1"/>
    <property type="molecule type" value="Genomic_DNA"/>
</dbReference>
<dbReference type="Proteomes" id="UP000664521">
    <property type="component" value="Unassembled WGS sequence"/>
</dbReference>
<proteinExistence type="predicted"/>
<protein>
    <submittedName>
        <fullName evidence="1">Uncharacterized protein</fullName>
    </submittedName>
</protein>
<accession>A0A8H3J7K0</accession>
<comment type="caution">
    <text evidence="1">The sequence shown here is derived from an EMBL/GenBank/DDBJ whole genome shotgun (WGS) entry which is preliminary data.</text>
</comment>
<evidence type="ECO:0000313" key="2">
    <source>
        <dbReference type="Proteomes" id="UP000664521"/>
    </source>
</evidence>
<dbReference type="OrthoDB" id="10329407at2759"/>
<reference evidence="1" key="1">
    <citation type="submission" date="2021-03" db="EMBL/GenBank/DDBJ databases">
        <authorList>
            <person name="Tagirdzhanova G."/>
        </authorList>
    </citation>
    <scope>NUCLEOTIDE SEQUENCE</scope>
</reference>
<sequence length="117" mass="13045">MRHRRSIGGVAFGPTTSNVSTISPPPGWTDDKVDLEAARFRSERFKLGPGKIILYNNALSTYFVQCDGMYFLWNEVSGGIDQIKEPAKLEDIVAVLPDASNYKVPDYSKMKLVGLEF</sequence>
<gene>
    <name evidence="1" type="ORF">HETSPECPRED_005085</name>
</gene>
<dbReference type="AlphaFoldDB" id="A0A8H3J7K0"/>
<keyword evidence="2" id="KW-1185">Reference proteome</keyword>